<keyword evidence="2" id="KW-1185">Reference proteome</keyword>
<evidence type="ECO:0000313" key="2">
    <source>
        <dbReference type="Proteomes" id="UP000356253"/>
    </source>
</evidence>
<gene>
    <name evidence="1" type="ORF">FVB9532_01662</name>
</gene>
<evidence type="ECO:0000313" key="1">
    <source>
        <dbReference type="EMBL" id="VVV00392.1"/>
    </source>
</evidence>
<dbReference type="Proteomes" id="UP000356253">
    <property type="component" value="Unassembled WGS sequence"/>
</dbReference>
<dbReference type="EMBL" id="CABVMM010000005">
    <property type="protein sequence ID" value="VVV00392.1"/>
    <property type="molecule type" value="Genomic_DNA"/>
</dbReference>
<accession>A0AC61Y7E7</accession>
<name>A0AC61Y7E7_9FLAO</name>
<organism evidence="1 2">
    <name type="scientific">Mesonia oceanica</name>
    <dbReference type="NCBI Taxonomy" id="2687242"/>
    <lineage>
        <taxon>Bacteria</taxon>
        <taxon>Pseudomonadati</taxon>
        <taxon>Bacteroidota</taxon>
        <taxon>Flavobacteriia</taxon>
        <taxon>Flavobacteriales</taxon>
        <taxon>Flavobacteriaceae</taxon>
        <taxon>Mesonia</taxon>
    </lineage>
</organism>
<proteinExistence type="predicted"/>
<sequence length="138" mass="16215">MNEFNEIELLFINKLLNKVNYGNLNLFESNQFANSPIGNSILKKIELKFEARFSEIKKRNNNAGISEFRYEFDNYVGKAILERLNVLDKSSYQAISKWNEKETEKFAKDILGPIKYEQFELLKLTKFLTEKSKEKNSS</sequence>
<reference evidence="1" key="1">
    <citation type="submission" date="2019-09" db="EMBL/GenBank/DDBJ databases">
        <authorList>
            <person name="Rodrigo-Torres L."/>
            <person name="Arahal R. D."/>
            <person name="Lucena T."/>
        </authorList>
    </citation>
    <scope>NUCLEOTIDE SEQUENCE</scope>
    <source>
        <strain evidence="1">ISS653</strain>
    </source>
</reference>
<protein>
    <submittedName>
        <fullName evidence="1">Uncharacterized protein</fullName>
    </submittedName>
</protein>
<comment type="caution">
    <text evidence="1">The sequence shown here is derived from an EMBL/GenBank/DDBJ whole genome shotgun (WGS) entry which is preliminary data.</text>
</comment>